<gene>
    <name evidence="2" type="ORF">EDD18DRAFT_1116607</name>
</gene>
<evidence type="ECO:0008006" key="4">
    <source>
        <dbReference type="Google" id="ProtNLM"/>
    </source>
</evidence>
<keyword evidence="1" id="KW-0732">Signal</keyword>
<dbReference type="EMBL" id="JAUEPU010000173">
    <property type="protein sequence ID" value="KAK0474331.1"/>
    <property type="molecule type" value="Genomic_DNA"/>
</dbReference>
<comment type="caution">
    <text evidence="2">The sequence shown here is derived from an EMBL/GenBank/DDBJ whole genome shotgun (WGS) entry which is preliminary data.</text>
</comment>
<evidence type="ECO:0000256" key="1">
    <source>
        <dbReference type="SAM" id="SignalP"/>
    </source>
</evidence>
<name>A0AA39NYN6_9AGAR</name>
<reference evidence="2" key="1">
    <citation type="submission" date="2023-06" db="EMBL/GenBank/DDBJ databases">
        <authorList>
            <consortium name="Lawrence Berkeley National Laboratory"/>
            <person name="Ahrendt S."/>
            <person name="Sahu N."/>
            <person name="Indic B."/>
            <person name="Wong-Bajracharya J."/>
            <person name="Merenyi Z."/>
            <person name="Ke H.-M."/>
            <person name="Monk M."/>
            <person name="Kocsube S."/>
            <person name="Drula E."/>
            <person name="Lipzen A."/>
            <person name="Balint B."/>
            <person name="Henrissat B."/>
            <person name="Andreopoulos B."/>
            <person name="Martin F.M."/>
            <person name="Harder C.B."/>
            <person name="Rigling D."/>
            <person name="Ford K.L."/>
            <person name="Foster G.D."/>
            <person name="Pangilinan J."/>
            <person name="Papanicolaou A."/>
            <person name="Barry K."/>
            <person name="LaButti K."/>
            <person name="Viragh M."/>
            <person name="Koriabine M."/>
            <person name="Yan M."/>
            <person name="Riley R."/>
            <person name="Champramary S."/>
            <person name="Plett K.L."/>
            <person name="Tsai I.J."/>
            <person name="Slot J."/>
            <person name="Sipos G."/>
            <person name="Plett J."/>
            <person name="Nagy L.G."/>
            <person name="Grigoriev I.V."/>
        </authorList>
    </citation>
    <scope>NUCLEOTIDE SEQUENCE</scope>
    <source>
        <strain evidence="2">HWK02</strain>
    </source>
</reference>
<feature type="signal peptide" evidence="1">
    <location>
        <begin position="1"/>
        <end position="25"/>
    </location>
</feature>
<accession>A0AA39NYN6</accession>
<dbReference type="AlphaFoldDB" id="A0AA39NYN6"/>
<organism evidence="2 3">
    <name type="scientific">Armillaria luteobubalina</name>
    <dbReference type="NCBI Taxonomy" id="153913"/>
    <lineage>
        <taxon>Eukaryota</taxon>
        <taxon>Fungi</taxon>
        <taxon>Dikarya</taxon>
        <taxon>Basidiomycota</taxon>
        <taxon>Agaricomycotina</taxon>
        <taxon>Agaricomycetes</taxon>
        <taxon>Agaricomycetidae</taxon>
        <taxon>Agaricales</taxon>
        <taxon>Marasmiineae</taxon>
        <taxon>Physalacriaceae</taxon>
        <taxon>Armillaria</taxon>
    </lineage>
</organism>
<dbReference type="Proteomes" id="UP001175228">
    <property type="component" value="Unassembled WGS sequence"/>
</dbReference>
<evidence type="ECO:0000313" key="2">
    <source>
        <dbReference type="EMBL" id="KAK0474331.1"/>
    </source>
</evidence>
<protein>
    <recommendedName>
        <fullName evidence="4">F-box domain-containing protein</fullName>
    </recommendedName>
</protein>
<sequence length="604" mass="68443">MHPRHNDPDIGLLLVLVNTAWLVNPLFQTEKRDLRGKSTRRPCATLTFPMESLGASLDQLVANFDWISNFNHSYDLNALLHSNDSPSPLQSVNLEIAIDNMEYISGKIQPVLDLLGDAVVSLEAHMSRVRSFQRDYQVMLSPIRRVPVEVLTEILSYTWTVADNTEKGHVSGFNVFLGREGPWLLGQVCRRWRGVVSTLCPWLWTTMSISIPCRNGMRCRNPKYAVKMLRHALECTRGRLLDFRFEVHSPRSAKDCEIVGRCFNLMLGQSVRWRRAELKIPPSLLRSLSRICGKIDFLTDVYLQCERQTDYQPVPITAFEIAPRLKNIHLKGIHPEVEILFPTANLVSFCDGRFFLGDQFNPVYTRIVKSSPKLLSLTYHNYTISSWHPTFPLPPSRVTSQSIQTLSVSSADFLRTIDVPALREVVLIAPNEGDDVMCLPSDIITALSELIQHSHCSLTRLSVINVTVNGNKLPSVLRLTPCLEQLFVKFHQWTRNNGPGMKVLVESLAETVTRNERVRHSIIPSLTSLGIELKGIVHTHNSLVDAKLVAMIVSRHLSGGLKKLVLHLHGNYWSHNMSLYNRMELQSLREKGLLLNFAMDGQVL</sequence>
<feature type="chain" id="PRO_5041461539" description="F-box domain-containing protein" evidence="1">
    <location>
        <begin position="26"/>
        <end position="604"/>
    </location>
</feature>
<evidence type="ECO:0000313" key="3">
    <source>
        <dbReference type="Proteomes" id="UP001175228"/>
    </source>
</evidence>
<keyword evidence="3" id="KW-1185">Reference proteome</keyword>
<proteinExistence type="predicted"/>